<dbReference type="Gene3D" id="3.40.50.2300">
    <property type="match status" value="1"/>
</dbReference>
<dbReference type="Pfam" id="PF04397">
    <property type="entry name" value="LytTR"/>
    <property type="match status" value="1"/>
</dbReference>
<comment type="function">
    <text evidence="5">May play the central regulatory role in sporulation. It may be an element of the effector pathway responsible for the activation of sporulation genes in response to nutritional stress. Spo0A may act in concert with spo0H (a sigma factor) to control the expression of some genes that are critical to the sporulation process.</text>
</comment>
<keyword evidence="4" id="KW-0010">Activator</keyword>
<dbReference type="RefSeq" id="WP_342759388.1">
    <property type="nucleotide sequence ID" value="NZ_CP146256.1"/>
</dbReference>
<dbReference type="SMART" id="SM00448">
    <property type="entry name" value="REC"/>
    <property type="match status" value="1"/>
</dbReference>
<reference evidence="10 11" key="1">
    <citation type="submission" date="2024-02" db="EMBL/GenBank/DDBJ databases">
        <title>Bacterial strain from lacustrine sediment.</title>
        <authorList>
            <person name="Petit C."/>
            <person name="Fadhlaoui K."/>
        </authorList>
    </citation>
    <scope>NUCLEOTIDE SEQUENCE [LARGE SCALE GENOMIC DNA]</scope>
    <source>
        <strain evidence="10 11">IPX-CK</strain>
    </source>
</reference>
<dbReference type="SUPFAM" id="SSF52172">
    <property type="entry name" value="CheY-like"/>
    <property type="match status" value="1"/>
</dbReference>
<dbReference type="PANTHER" id="PTHR37299:SF3">
    <property type="entry name" value="STAGE 0 SPORULATION PROTEIN A HOMOLOG"/>
    <property type="match status" value="1"/>
</dbReference>
<keyword evidence="7" id="KW-0597">Phosphoprotein</keyword>
<accession>A0ABZ3F1X4</accession>
<evidence type="ECO:0000256" key="1">
    <source>
        <dbReference type="ARBA" id="ARBA00018672"/>
    </source>
</evidence>
<dbReference type="InterPro" id="IPR011006">
    <property type="entry name" value="CheY-like_superfamily"/>
</dbReference>
<dbReference type="InterPro" id="IPR001789">
    <property type="entry name" value="Sig_transdc_resp-reg_receiver"/>
</dbReference>
<dbReference type="PANTHER" id="PTHR37299">
    <property type="entry name" value="TRANSCRIPTIONAL REGULATOR-RELATED"/>
    <property type="match status" value="1"/>
</dbReference>
<evidence type="ECO:0000313" key="11">
    <source>
        <dbReference type="Proteomes" id="UP001451571"/>
    </source>
</evidence>
<dbReference type="Pfam" id="PF00072">
    <property type="entry name" value="Response_reg"/>
    <property type="match status" value="1"/>
</dbReference>
<feature type="domain" description="HTH LytTR-type" evidence="9">
    <location>
        <begin position="142"/>
        <end position="200"/>
    </location>
</feature>
<dbReference type="Proteomes" id="UP001451571">
    <property type="component" value="Chromosome"/>
</dbReference>
<dbReference type="InterPro" id="IPR046947">
    <property type="entry name" value="LytR-like"/>
</dbReference>
<evidence type="ECO:0000313" key="10">
    <source>
        <dbReference type="EMBL" id="XAH75814.1"/>
    </source>
</evidence>
<evidence type="ECO:0000259" key="9">
    <source>
        <dbReference type="PROSITE" id="PS50930"/>
    </source>
</evidence>
<sequence length="200" mass="23334">MLPIYICEDIPEKLEQIKRTINKHIEIKNLDMKVVCATTNPHTLLEYLSNNRKNSLYFLDIDLKADIDGFVLAQRIRKIDPRACIVIITSHTELNMKTFEYRIQAMDFIDKSDIKEFDNRILSCLTEAYTLSKKVENLSKPLVLEIVKKPVIFILSDIYYIKAESHTITIAEKTKITNLSYDLSSILDKLDDRFFQCHKS</sequence>
<evidence type="ECO:0000256" key="6">
    <source>
        <dbReference type="ARBA" id="ARBA00037164"/>
    </source>
</evidence>
<dbReference type="EMBL" id="CP146256">
    <property type="protein sequence ID" value="XAH75814.1"/>
    <property type="molecule type" value="Genomic_DNA"/>
</dbReference>
<name>A0ABZ3F1X4_9FIRM</name>
<evidence type="ECO:0000259" key="8">
    <source>
        <dbReference type="PROSITE" id="PS50110"/>
    </source>
</evidence>
<feature type="modified residue" description="4-aspartylphosphate" evidence="7">
    <location>
        <position position="60"/>
    </location>
</feature>
<evidence type="ECO:0000256" key="5">
    <source>
        <dbReference type="ARBA" id="ARBA00024867"/>
    </source>
</evidence>
<dbReference type="PROSITE" id="PS50110">
    <property type="entry name" value="RESPONSE_REGULATORY"/>
    <property type="match status" value="1"/>
</dbReference>
<dbReference type="Gene3D" id="2.40.50.1020">
    <property type="entry name" value="LytTr DNA-binding domain"/>
    <property type="match status" value="1"/>
</dbReference>
<keyword evidence="11" id="KW-1185">Reference proteome</keyword>
<evidence type="ECO:0000256" key="4">
    <source>
        <dbReference type="ARBA" id="ARBA00023159"/>
    </source>
</evidence>
<protein>
    <recommendedName>
        <fullName evidence="1">Stage 0 sporulation protein A homolog</fullName>
    </recommendedName>
</protein>
<gene>
    <name evidence="10" type="ORF">V6984_08690</name>
</gene>
<evidence type="ECO:0000256" key="7">
    <source>
        <dbReference type="PROSITE-ProRule" id="PRU00169"/>
    </source>
</evidence>
<comment type="function">
    <text evidence="6">Required for high-level post-exponential phase expression of a series of secreted proteins.</text>
</comment>
<evidence type="ECO:0000256" key="2">
    <source>
        <dbReference type="ARBA" id="ARBA00022490"/>
    </source>
</evidence>
<evidence type="ECO:0000256" key="3">
    <source>
        <dbReference type="ARBA" id="ARBA00023012"/>
    </source>
</evidence>
<keyword evidence="2" id="KW-0963">Cytoplasm</keyword>
<dbReference type="PROSITE" id="PS50930">
    <property type="entry name" value="HTH_LYTTR"/>
    <property type="match status" value="1"/>
</dbReference>
<keyword evidence="3" id="KW-0902">Two-component regulatory system</keyword>
<dbReference type="InterPro" id="IPR007492">
    <property type="entry name" value="LytTR_DNA-bd_dom"/>
</dbReference>
<feature type="domain" description="Response regulatory" evidence="8">
    <location>
        <begin position="3"/>
        <end position="126"/>
    </location>
</feature>
<proteinExistence type="predicted"/>
<organism evidence="10 11">
    <name type="scientific">Kineothrix sedimenti</name>
    <dbReference type="NCBI Taxonomy" id="3123317"/>
    <lineage>
        <taxon>Bacteria</taxon>
        <taxon>Bacillati</taxon>
        <taxon>Bacillota</taxon>
        <taxon>Clostridia</taxon>
        <taxon>Lachnospirales</taxon>
        <taxon>Lachnospiraceae</taxon>
        <taxon>Kineothrix</taxon>
    </lineage>
</organism>